<dbReference type="SUPFAM" id="SSF69593">
    <property type="entry name" value="Glycerol-3-phosphate (1)-acyltransferase"/>
    <property type="match status" value="1"/>
</dbReference>
<dbReference type="PANTHER" id="PTHR10434:SF9">
    <property type="entry name" value="PHOSPHOLIPID_GLYCEROL ACYLTRANSFERASE DOMAIN-CONTAINING PROTEIN"/>
    <property type="match status" value="1"/>
</dbReference>
<dbReference type="RefSeq" id="WP_109619753.1">
    <property type="nucleotide sequence ID" value="NZ_QGDO01000004.1"/>
</dbReference>
<dbReference type="Proteomes" id="UP000245535">
    <property type="component" value="Unassembled WGS sequence"/>
</dbReference>
<evidence type="ECO:0000313" key="5">
    <source>
        <dbReference type="EMBL" id="PWJ40904.1"/>
    </source>
</evidence>
<dbReference type="SMART" id="SM00563">
    <property type="entry name" value="PlsC"/>
    <property type="match status" value="1"/>
</dbReference>
<evidence type="ECO:0000313" key="6">
    <source>
        <dbReference type="Proteomes" id="UP000245535"/>
    </source>
</evidence>
<dbReference type="GO" id="GO:0006654">
    <property type="term" value="P:phosphatidic acid biosynthetic process"/>
    <property type="evidence" value="ECO:0007669"/>
    <property type="project" value="TreeGrafter"/>
</dbReference>
<keyword evidence="2 5" id="KW-0808">Transferase</keyword>
<keyword evidence="3 5" id="KW-0012">Acyltransferase</keyword>
<dbReference type="Pfam" id="PF01553">
    <property type="entry name" value="Acyltransferase"/>
    <property type="match status" value="1"/>
</dbReference>
<evidence type="ECO:0000259" key="4">
    <source>
        <dbReference type="SMART" id="SM00563"/>
    </source>
</evidence>
<name>A0A315Z9M7_SEDFL</name>
<dbReference type="InterPro" id="IPR002123">
    <property type="entry name" value="Plipid/glycerol_acylTrfase"/>
</dbReference>
<dbReference type="PANTHER" id="PTHR10434">
    <property type="entry name" value="1-ACYL-SN-GLYCEROL-3-PHOSPHATE ACYLTRANSFERASE"/>
    <property type="match status" value="1"/>
</dbReference>
<evidence type="ECO:0000256" key="1">
    <source>
        <dbReference type="ARBA" id="ARBA00005189"/>
    </source>
</evidence>
<comment type="pathway">
    <text evidence="1">Lipid metabolism.</text>
</comment>
<accession>A0A315Z9M7</accession>
<organism evidence="5 6">
    <name type="scientific">Sediminitomix flava</name>
    <dbReference type="NCBI Taxonomy" id="379075"/>
    <lineage>
        <taxon>Bacteria</taxon>
        <taxon>Pseudomonadati</taxon>
        <taxon>Bacteroidota</taxon>
        <taxon>Cytophagia</taxon>
        <taxon>Cytophagales</taxon>
        <taxon>Flammeovirgaceae</taxon>
        <taxon>Sediminitomix</taxon>
    </lineage>
</organism>
<feature type="domain" description="Phospholipid/glycerol acyltransferase" evidence="4">
    <location>
        <begin position="30"/>
        <end position="145"/>
    </location>
</feature>
<dbReference type="EMBL" id="QGDO01000004">
    <property type="protein sequence ID" value="PWJ40904.1"/>
    <property type="molecule type" value="Genomic_DNA"/>
</dbReference>
<dbReference type="OrthoDB" id="9796839at2"/>
<evidence type="ECO:0000256" key="2">
    <source>
        <dbReference type="ARBA" id="ARBA00022679"/>
    </source>
</evidence>
<gene>
    <name evidence="5" type="ORF">BC781_104164</name>
</gene>
<keyword evidence="6" id="KW-1185">Reference proteome</keyword>
<proteinExistence type="predicted"/>
<sequence length="194" mass="22750">MVRLIFRLLFWLKGWKVNVPFTKEEMRKSVMVAAPHTSNWDIVFAVEAFRQMGVKLRFAIKREWMFFPLNLAIGPMGGIGIDRRPMNKRDKKLSMVDAMVRLFDQYDELAMMIPPEGTRSLAKRWRSGFYQVALQANVPIILGYLDYKNKEAGATKMIMPSGDFEKDMREIMEYYKGIEGKFPENFALDKRYIN</sequence>
<evidence type="ECO:0000256" key="3">
    <source>
        <dbReference type="ARBA" id="ARBA00023315"/>
    </source>
</evidence>
<dbReference type="AlphaFoldDB" id="A0A315Z9M7"/>
<reference evidence="5 6" key="1">
    <citation type="submission" date="2018-03" db="EMBL/GenBank/DDBJ databases">
        <title>Genomic Encyclopedia of Archaeal and Bacterial Type Strains, Phase II (KMG-II): from individual species to whole genera.</title>
        <authorList>
            <person name="Goeker M."/>
        </authorList>
    </citation>
    <scope>NUCLEOTIDE SEQUENCE [LARGE SCALE GENOMIC DNA]</scope>
    <source>
        <strain evidence="5 6">DSM 28229</strain>
    </source>
</reference>
<dbReference type="GO" id="GO:0003841">
    <property type="term" value="F:1-acylglycerol-3-phosphate O-acyltransferase activity"/>
    <property type="evidence" value="ECO:0007669"/>
    <property type="project" value="TreeGrafter"/>
</dbReference>
<comment type="caution">
    <text evidence="5">The sequence shown here is derived from an EMBL/GenBank/DDBJ whole genome shotgun (WGS) entry which is preliminary data.</text>
</comment>
<protein>
    <submittedName>
        <fullName evidence="5">Acyltransferase-like protein</fullName>
    </submittedName>
</protein>